<dbReference type="PIRSF" id="PIRSF006755">
    <property type="entry name" value="DTB_synth"/>
    <property type="match status" value="1"/>
</dbReference>
<proteinExistence type="inferred from homology"/>
<protein>
    <recommendedName>
        <fullName evidence="8">ATP-dependent dethiobiotin synthetase BioD</fullName>
        <ecNumber evidence="8">6.3.3.3</ecNumber>
    </recommendedName>
    <alternativeName>
        <fullName evidence="8">DTB synthetase</fullName>
        <shortName evidence="8">DTBS</shortName>
    </alternativeName>
    <alternativeName>
        <fullName evidence="8">Dethiobiotin synthase</fullName>
    </alternativeName>
</protein>
<feature type="binding site" evidence="8">
    <location>
        <position position="16"/>
    </location>
    <ligand>
        <name>Mg(2+)</name>
        <dbReference type="ChEBI" id="CHEBI:18420"/>
    </ligand>
</feature>
<evidence type="ECO:0000256" key="2">
    <source>
        <dbReference type="ARBA" id="ARBA00022598"/>
    </source>
</evidence>
<feature type="binding site" evidence="8">
    <location>
        <begin position="109"/>
        <end position="112"/>
    </location>
    <ligand>
        <name>ATP</name>
        <dbReference type="ChEBI" id="CHEBI:30616"/>
    </ligand>
</feature>
<evidence type="ECO:0000313" key="9">
    <source>
        <dbReference type="EMBL" id="OGC28699.1"/>
    </source>
</evidence>
<organism evidence="9 10">
    <name type="scientific">candidate division WOR-1 bacterium RIFOXYC12_FULL_54_18</name>
    <dbReference type="NCBI Taxonomy" id="1802584"/>
    <lineage>
        <taxon>Bacteria</taxon>
        <taxon>Bacillati</taxon>
        <taxon>Saganbacteria</taxon>
    </lineage>
</organism>
<keyword evidence="7 8" id="KW-0460">Magnesium</keyword>
<gene>
    <name evidence="8" type="primary">bioD</name>
    <name evidence="9" type="ORF">A3K49_07080</name>
</gene>
<keyword evidence="2 8" id="KW-0436">Ligase</keyword>
<feature type="active site" evidence="8">
    <location>
        <position position="37"/>
    </location>
</feature>
<dbReference type="PANTHER" id="PTHR43210:SF5">
    <property type="entry name" value="DETHIOBIOTIN SYNTHETASE"/>
    <property type="match status" value="1"/>
</dbReference>
<dbReference type="FunFam" id="3.40.50.300:FF:000292">
    <property type="entry name" value="ATP-dependent dethiobiotin synthetase BioD"/>
    <property type="match status" value="1"/>
</dbReference>
<dbReference type="SUPFAM" id="SSF52540">
    <property type="entry name" value="P-loop containing nucleoside triphosphate hydrolases"/>
    <property type="match status" value="1"/>
</dbReference>
<evidence type="ECO:0000256" key="7">
    <source>
        <dbReference type="ARBA" id="ARBA00022842"/>
    </source>
</evidence>
<evidence type="ECO:0000256" key="8">
    <source>
        <dbReference type="HAMAP-Rule" id="MF_00336"/>
    </source>
</evidence>
<feature type="binding site" evidence="8">
    <location>
        <position position="48"/>
    </location>
    <ligand>
        <name>ATP</name>
        <dbReference type="ChEBI" id="CHEBI:30616"/>
    </ligand>
</feature>
<dbReference type="PANTHER" id="PTHR43210">
    <property type="entry name" value="DETHIOBIOTIN SYNTHETASE"/>
    <property type="match status" value="1"/>
</dbReference>
<reference evidence="9 10" key="1">
    <citation type="journal article" date="2016" name="Nat. Commun.">
        <title>Thousands of microbial genomes shed light on interconnected biogeochemical processes in an aquifer system.</title>
        <authorList>
            <person name="Anantharaman K."/>
            <person name="Brown C.T."/>
            <person name="Hug L.A."/>
            <person name="Sharon I."/>
            <person name="Castelle C.J."/>
            <person name="Probst A.J."/>
            <person name="Thomas B.C."/>
            <person name="Singh A."/>
            <person name="Wilkins M.J."/>
            <person name="Karaoz U."/>
            <person name="Brodie E.L."/>
            <person name="Williams K.H."/>
            <person name="Hubbard S.S."/>
            <person name="Banfield J.F."/>
        </authorList>
    </citation>
    <scope>NUCLEOTIDE SEQUENCE [LARGE SCALE GENOMIC DNA]</scope>
</reference>
<feature type="binding site" evidence="8">
    <location>
        <begin position="12"/>
        <end position="17"/>
    </location>
    <ligand>
        <name>ATP</name>
        <dbReference type="ChEBI" id="CHEBI:30616"/>
    </ligand>
</feature>
<dbReference type="HAMAP" id="MF_00336">
    <property type="entry name" value="BioD"/>
    <property type="match status" value="1"/>
</dbReference>
<dbReference type="NCBIfam" id="TIGR00347">
    <property type="entry name" value="bioD"/>
    <property type="match status" value="1"/>
</dbReference>
<comment type="catalytic activity">
    <reaction evidence="8">
        <text>(7R,8S)-7,8-diammoniononanoate + CO2 + ATP = (4R,5S)-dethiobiotin + ADP + phosphate + 3 H(+)</text>
        <dbReference type="Rhea" id="RHEA:15805"/>
        <dbReference type="ChEBI" id="CHEBI:15378"/>
        <dbReference type="ChEBI" id="CHEBI:16526"/>
        <dbReference type="ChEBI" id="CHEBI:30616"/>
        <dbReference type="ChEBI" id="CHEBI:43474"/>
        <dbReference type="ChEBI" id="CHEBI:149469"/>
        <dbReference type="ChEBI" id="CHEBI:149473"/>
        <dbReference type="ChEBI" id="CHEBI:456216"/>
        <dbReference type="EC" id="6.3.3.3"/>
    </reaction>
</comment>
<keyword evidence="5 8" id="KW-0093">Biotin biosynthesis</keyword>
<comment type="subunit">
    <text evidence="8">Homodimer.</text>
</comment>
<keyword evidence="4 8" id="KW-0547">Nucleotide-binding</keyword>
<dbReference type="GO" id="GO:0042803">
    <property type="term" value="F:protein homodimerization activity"/>
    <property type="evidence" value="ECO:0007669"/>
    <property type="project" value="UniProtKB-ARBA"/>
</dbReference>
<evidence type="ECO:0000256" key="4">
    <source>
        <dbReference type="ARBA" id="ARBA00022741"/>
    </source>
</evidence>
<dbReference type="AlphaFoldDB" id="A0A1F4T868"/>
<dbReference type="GO" id="GO:0005829">
    <property type="term" value="C:cytosol"/>
    <property type="evidence" value="ECO:0007669"/>
    <property type="project" value="TreeGrafter"/>
</dbReference>
<accession>A0A1F4T868</accession>
<evidence type="ECO:0000256" key="1">
    <source>
        <dbReference type="ARBA" id="ARBA00022490"/>
    </source>
</evidence>
<dbReference type="EC" id="6.3.3.3" evidence="8"/>
<feature type="binding site" evidence="8">
    <location>
        <begin position="169"/>
        <end position="170"/>
    </location>
    <ligand>
        <name>ATP</name>
        <dbReference type="ChEBI" id="CHEBI:30616"/>
    </ligand>
</feature>
<keyword evidence="1 8" id="KW-0963">Cytoplasm</keyword>
<dbReference type="Gene3D" id="3.40.50.300">
    <property type="entry name" value="P-loop containing nucleotide triphosphate hydrolases"/>
    <property type="match status" value="1"/>
</dbReference>
<dbReference type="Pfam" id="PF13500">
    <property type="entry name" value="AAA_26"/>
    <property type="match status" value="1"/>
</dbReference>
<feature type="binding site" evidence="8">
    <location>
        <position position="48"/>
    </location>
    <ligand>
        <name>Mg(2+)</name>
        <dbReference type="ChEBI" id="CHEBI:18420"/>
    </ligand>
</feature>
<dbReference type="Proteomes" id="UP000178602">
    <property type="component" value="Unassembled WGS sequence"/>
</dbReference>
<dbReference type="EMBL" id="MEUG01000001">
    <property type="protein sequence ID" value="OGC28699.1"/>
    <property type="molecule type" value="Genomic_DNA"/>
</dbReference>
<feature type="binding site" evidence="8">
    <location>
        <position position="109"/>
    </location>
    <ligand>
        <name>Mg(2+)</name>
        <dbReference type="ChEBI" id="CHEBI:18420"/>
    </ligand>
</feature>
<comment type="function">
    <text evidence="8">Catalyzes a mechanistically unusual reaction, the ATP-dependent insertion of CO2 between the N7 and N8 nitrogen atoms of 7,8-diaminopelargonic acid (DAPA, also called 7,8-diammoniononanoate) to form a ureido ring.</text>
</comment>
<dbReference type="GO" id="GO:0009102">
    <property type="term" value="P:biotin biosynthetic process"/>
    <property type="evidence" value="ECO:0007669"/>
    <property type="project" value="UniProtKB-UniRule"/>
</dbReference>
<dbReference type="CDD" id="cd03109">
    <property type="entry name" value="DTBS"/>
    <property type="match status" value="1"/>
</dbReference>
<dbReference type="GO" id="GO:0004141">
    <property type="term" value="F:dethiobiotin synthase activity"/>
    <property type="evidence" value="ECO:0007669"/>
    <property type="project" value="UniProtKB-UniRule"/>
</dbReference>
<name>A0A1F4T868_UNCSA</name>
<comment type="caution">
    <text evidence="8">Lacks conserved residue(s) required for the propagation of feature annotation.</text>
</comment>
<sequence length="202" mass="22163">MPGIFITGTDTGVGKTYVTQYLAEEFRRQGSDVGIMKPISCGPAKDNDALLLKKRLKINDPIHLINPIHLKHPLAPLPAARLEKKKIDLKKIFSAFKELEKKHDLVLVEGVGGVAVPINKNYCVIDLIKDLKLPTIIVARAGLGTINHTLLTVSALREQGIEIMGIILNSFRGKELSEKSNAEMIEELSGVPVIGKLMWVAN</sequence>
<dbReference type="InterPro" id="IPR027417">
    <property type="entry name" value="P-loop_NTPase"/>
</dbReference>
<evidence type="ECO:0000256" key="6">
    <source>
        <dbReference type="ARBA" id="ARBA00022840"/>
    </source>
</evidence>
<evidence type="ECO:0000256" key="3">
    <source>
        <dbReference type="ARBA" id="ARBA00022723"/>
    </source>
</evidence>
<evidence type="ECO:0000313" key="10">
    <source>
        <dbReference type="Proteomes" id="UP000178602"/>
    </source>
</evidence>
<evidence type="ECO:0000256" key="5">
    <source>
        <dbReference type="ARBA" id="ARBA00022756"/>
    </source>
</evidence>
<comment type="similarity">
    <text evidence="8">Belongs to the dethiobiotin synthetase family.</text>
</comment>
<comment type="cofactor">
    <cofactor evidence="8">
        <name>Mg(2+)</name>
        <dbReference type="ChEBI" id="CHEBI:18420"/>
    </cofactor>
</comment>
<dbReference type="GO" id="GO:0005524">
    <property type="term" value="F:ATP binding"/>
    <property type="evidence" value="ECO:0007669"/>
    <property type="project" value="UniProtKB-UniRule"/>
</dbReference>
<comment type="caution">
    <text evidence="9">The sequence shown here is derived from an EMBL/GenBank/DDBJ whole genome shotgun (WGS) entry which is preliminary data.</text>
</comment>
<dbReference type="UniPathway" id="UPA00078">
    <property type="reaction ID" value="UER00161"/>
</dbReference>
<comment type="subcellular location">
    <subcellularLocation>
        <location evidence="8">Cytoplasm</location>
    </subcellularLocation>
</comment>
<comment type="pathway">
    <text evidence="8">Cofactor biosynthesis; biotin biosynthesis; biotin from 7,8-diaminononanoate: step 1/2.</text>
</comment>
<keyword evidence="3 8" id="KW-0479">Metal-binding</keyword>
<dbReference type="InterPro" id="IPR004472">
    <property type="entry name" value="DTB_synth_BioD"/>
</dbReference>
<dbReference type="GO" id="GO:0000287">
    <property type="term" value="F:magnesium ion binding"/>
    <property type="evidence" value="ECO:0007669"/>
    <property type="project" value="UniProtKB-UniRule"/>
</dbReference>
<keyword evidence="6 8" id="KW-0067">ATP-binding</keyword>